<evidence type="ECO:0000256" key="1">
    <source>
        <dbReference type="SAM" id="MobiDB-lite"/>
    </source>
</evidence>
<accession>A0A9E3LVC4</accession>
<evidence type="ECO:0000256" key="2">
    <source>
        <dbReference type="SAM" id="Phobius"/>
    </source>
</evidence>
<keyword evidence="2" id="KW-1133">Transmembrane helix</keyword>
<comment type="caution">
    <text evidence="3">The sequence shown here is derived from an EMBL/GenBank/DDBJ whole genome shotgun (WGS) entry which is preliminary data.</text>
</comment>
<reference evidence="3" key="2">
    <citation type="journal article" date="2022" name="Microbiol. Resour. Announc.">
        <title>Metagenome Sequencing to Explore Phylogenomics of Terrestrial Cyanobacteria.</title>
        <authorList>
            <person name="Ward R.D."/>
            <person name="Stajich J.E."/>
            <person name="Johansen J.R."/>
            <person name="Huntemann M."/>
            <person name="Clum A."/>
            <person name="Foster B."/>
            <person name="Foster B."/>
            <person name="Roux S."/>
            <person name="Palaniappan K."/>
            <person name="Varghese N."/>
            <person name="Mukherjee S."/>
            <person name="Reddy T.B.K."/>
            <person name="Daum C."/>
            <person name="Copeland A."/>
            <person name="Chen I.A."/>
            <person name="Ivanova N.N."/>
            <person name="Kyrpides N.C."/>
            <person name="Shapiro N."/>
            <person name="Eloe-Fadrosh E.A."/>
            <person name="Pietrasiak N."/>
        </authorList>
    </citation>
    <scope>NUCLEOTIDE SEQUENCE</scope>
    <source>
        <strain evidence="3">HA4357-MV3</strain>
    </source>
</reference>
<organism evidence="3 4">
    <name type="scientific">Pelatocladus maniniholoensis HA4357-MV3</name>
    <dbReference type="NCBI Taxonomy" id="1117104"/>
    <lineage>
        <taxon>Bacteria</taxon>
        <taxon>Bacillati</taxon>
        <taxon>Cyanobacteriota</taxon>
        <taxon>Cyanophyceae</taxon>
        <taxon>Nostocales</taxon>
        <taxon>Nostocaceae</taxon>
        <taxon>Pelatocladus</taxon>
    </lineage>
</organism>
<reference evidence="3" key="1">
    <citation type="submission" date="2021-05" db="EMBL/GenBank/DDBJ databases">
        <authorList>
            <person name="Pietrasiak N."/>
            <person name="Ward R."/>
            <person name="Stajich J.E."/>
            <person name="Kurbessoian T."/>
        </authorList>
    </citation>
    <scope>NUCLEOTIDE SEQUENCE</scope>
    <source>
        <strain evidence="3">HA4357-MV3</strain>
    </source>
</reference>
<feature type="non-terminal residue" evidence="3">
    <location>
        <position position="82"/>
    </location>
</feature>
<dbReference type="AlphaFoldDB" id="A0A9E3LVC4"/>
<dbReference type="EMBL" id="JAHHHW010000141">
    <property type="protein sequence ID" value="MBW4434727.1"/>
    <property type="molecule type" value="Genomic_DNA"/>
</dbReference>
<keyword evidence="2" id="KW-0812">Transmembrane</keyword>
<name>A0A9E3LVC4_9NOST</name>
<evidence type="ECO:0000313" key="3">
    <source>
        <dbReference type="EMBL" id="MBW4434727.1"/>
    </source>
</evidence>
<feature type="region of interest" description="Disordered" evidence="1">
    <location>
        <begin position="1"/>
        <end position="21"/>
    </location>
</feature>
<evidence type="ECO:0000313" key="4">
    <source>
        <dbReference type="Proteomes" id="UP000813215"/>
    </source>
</evidence>
<gene>
    <name evidence="3" type="ORF">KME28_24195</name>
</gene>
<protein>
    <submittedName>
        <fullName evidence="3">Uncharacterized protein</fullName>
    </submittedName>
</protein>
<keyword evidence="2" id="KW-0472">Membrane</keyword>
<feature type="transmembrane region" description="Helical" evidence="2">
    <location>
        <begin position="31"/>
        <end position="50"/>
    </location>
</feature>
<proteinExistence type="predicted"/>
<sequence length="82" mass="9357">MTTTTLKGGKLPSDGTTNKPRQNWFRTLRTIALLTIYGIYKVVFVHKFFLHTFFRSSISDVPPPVPLNIGYGNKLQFKTILL</sequence>
<dbReference type="Proteomes" id="UP000813215">
    <property type="component" value="Unassembled WGS sequence"/>
</dbReference>